<dbReference type="AlphaFoldDB" id="A0A9W6ZQE2"/>
<feature type="domain" description="THIF-type NAD/FAD binding fold" evidence="1">
    <location>
        <begin position="7"/>
        <end position="66"/>
    </location>
</feature>
<dbReference type="Gene3D" id="3.40.50.720">
    <property type="entry name" value="NAD(P)-binding Rossmann-like Domain"/>
    <property type="match status" value="1"/>
</dbReference>
<dbReference type="Proteomes" id="UP001165082">
    <property type="component" value="Unassembled WGS sequence"/>
</dbReference>
<dbReference type="EMBL" id="BRXZ01000808">
    <property type="protein sequence ID" value="GMH54540.1"/>
    <property type="molecule type" value="Genomic_DNA"/>
</dbReference>
<dbReference type="InterPro" id="IPR035985">
    <property type="entry name" value="Ubiquitin-activating_enz"/>
</dbReference>
<evidence type="ECO:0000259" key="1">
    <source>
        <dbReference type="Pfam" id="PF00899"/>
    </source>
</evidence>
<dbReference type="PANTHER" id="PTHR10953">
    <property type="entry name" value="UBIQUITIN-ACTIVATING ENZYME E1"/>
    <property type="match status" value="1"/>
</dbReference>
<dbReference type="PROSITE" id="PS51257">
    <property type="entry name" value="PROKAR_LIPOPROTEIN"/>
    <property type="match status" value="1"/>
</dbReference>
<name>A0A9W6ZQE2_9STRA</name>
<protein>
    <recommendedName>
        <fullName evidence="1">THIF-type NAD/FAD binding fold domain-containing protein</fullName>
    </recommendedName>
</protein>
<accession>A0A9W6ZQE2</accession>
<evidence type="ECO:0000313" key="3">
    <source>
        <dbReference type="Proteomes" id="UP001165082"/>
    </source>
</evidence>
<dbReference type="SUPFAM" id="SSF69572">
    <property type="entry name" value="Activating enzymes of the ubiquitin-like proteins"/>
    <property type="match status" value="1"/>
</dbReference>
<dbReference type="InterPro" id="IPR045886">
    <property type="entry name" value="ThiF/MoeB/HesA"/>
</dbReference>
<dbReference type="InterPro" id="IPR000594">
    <property type="entry name" value="ThiF_NAD_FAD-bd"/>
</dbReference>
<evidence type="ECO:0000313" key="2">
    <source>
        <dbReference type="EMBL" id="GMH54540.1"/>
    </source>
</evidence>
<keyword evidence="3" id="KW-1185">Reference proteome</keyword>
<reference evidence="2" key="1">
    <citation type="submission" date="2022-07" db="EMBL/GenBank/DDBJ databases">
        <title>Genome analysis of Parmales, a sister group of diatoms, reveals the evolutionary specialization of diatoms from phago-mixotrophs to photoautotrophs.</title>
        <authorList>
            <person name="Ban H."/>
            <person name="Sato S."/>
            <person name="Yoshikawa S."/>
            <person name="Kazumasa Y."/>
            <person name="Nakamura Y."/>
            <person name="Ichinomiya M."/>
            <person name="Saitoh K."/>
            <person name="Sato N."/>
            <person name="Blanc-Mathieu R."/>
            <person name="Endo H."/>
            <person name="Kuwata A."/>
            <person name="Ogata H."/>
        </authorList>
    </citation>
    <scope>NUCLEOTIDE SEQUENCE</scope>
</reference>
<organism evidence="2 3">
    <name type="scientific">Triparma retinervis</name>
    <dbReference type="NCBI Taxonomy" id="2557542"/>
    <lineage>
        <taxon>Eukaryota</taxon>
        <taxon>Sar</taxon>
        <taxon>Stramenopiles</taxon>
        <taxon>Ochrophyta</taxon>
        <taxon>Bolidophyceae</taxon>
        <taxon>Parmales</taxon>
        <taxon>Triparmaceae</taxon>
        <taxon>Triparma</taxon>
    </lineage>
</organism>
<proteinExistence type="predicted"/>
<dbReference type="GO" id="GO:0005737">
    <property type="term" value="C:cytoplasm"/>
    <property type="evidence" value="ECO:0007669"/>
    <property type="project" value="TreeGrafter"/>
</dbReference>
<sequence length="320" mass="35001">MASTNKYDRQLRLWGAAGQESLALSHVVLLGCEGTVGCETLKNLILPGVGGFTCIDKEMWVVSSNLQELNPDVHGSFLVPDCSLDEFISNDVPAASTVKTSLSEYLKQSDNVPYPLAAMPSTSGAKGTMIAGMPNMDQQQHGHVPYVALLMEALSRWRSSHSGAVPSTFAEKDEFRAALKGMSRDWNLEMNFQEGVREAYTAYTNSPGVPEHVREMMERADVKNLTKDSTSFCVLLSALSSFTKSHAGMPPLNGSIPDMTSDSESYIKLQSLYFERSKKELEEFTCLVQGRLAEVGLPLSYIPPPSIATFAKNVPYLTVV</sequence>
<dbReference type="GO" id="GO:0045116">
    <property type="term" value="P:protein neddylation"/>
    <property type="evidence" value="ECO:0007669"/>
    <property type="project" value="TreeGrafter"/>
</dbReference>
<feature type="non-terminal residue" evidence="2">
    <location>
        <position position="320"/>
    </location>
</feature>
<comment type="caution">
    <text evidence="2">The sequence shown here is derived from an EMBL/GenBank/DDBJ whole genome shotgun (WGS) entry which is preliminary data.</text>
</comment>
<dbReference type="OrthoDB" id="1708823at2759"/>
<dbReference type="GO" id="GO:0019781">
    <property type="term" value="F:NEDD8 activating enzyme activity"/>
    <property type="evidence" value="ECO:0007669"/>
    <property type="project" value="TreeGrafter"/>
</dbReference>
<dbReference type="PANTHER" id="PTHR10953:SF29">
    <property type="entry name" value="NEDD8-ACTIVATING ENZYME E1 REGULATORY SUBUNIT"/>
    <property type="match status" value="1"/>
</dbReference>
<dbReference type="Pfam" id="PF00899">
    <property type="entry name" value="ThiF"/>
    <property type="match status" value="1"/>
</dbReference>
<gene>
    <name evidence="2" type="ORF">TrRE_jg13059</name>
</gene>